<gene>
    <name evidence="2" type="ORF">ABL78_0858</name>
</gene>
<feature type="compositionally biased region" description="Low complexity" evidence="1">
    <location>
        <begin position="866"/>
        <end position="876"/>
    </location>
</feature>
<feature type="compositionally biased region" description="Basic residues" evidence="1">
    <location>
        <begin position="1336"/>
        <end position="1348"/>
    </location>
</feature>
<evidence type="ECO:0000256" key="1">
    <source>
        <dbReference type="SAM" id="MobiDB-lite"/>
    </source>
</evidence>
<feature type="compositionally biased region" description="Low complexity" evidence="1">
    <location>
        <begin position="843"/>
        <end position="858"/>
    </location>
</feature>
<feature type="compositionally biased region" description="Low complexity" evidence="1">
    <location>
        <begin position="1349"/>
        <end position="1362"/>
    </location>
</feature>
<dbReference type="OMA" id="PDENYER"/>
<dbReference type="SUPFAM" id="SSF48371">
    <property type="entry name" value="ARM repeat"/>
    <property type="match status" value="1"/>
</dbReference>
<dbReference type="OrthoDB" id="273148at2759"/>
<keyword evidence="3" id="KW-1185">Reference proteome</keyword>
<organism evidence="2 3">
    <name type="scientific">Leptomonas seymouri</name>
    <dbReference type="NCBI Taxonomy" id="5684"/>
    <lineage>
        <taxon>Eukaryota</taxon>
        <taxon>Discoba</taxon>
        <taxon>Euglenozoa</taxon>
        <taxon>Kinetoplastea</taxon>
        <taxon>Metakinetoplastina</taxon>
        <taxon>Trypanosomatida</taxon>
        <taxon>Trypanosomatidae</taxon>
        <taxon>Leishmaniinae</taxon>
        <taxon>Leptomonas</taxon>
    </lineage>
</organism>
<dbReference type="Proteomes" id="UP000038009">
    <property type="component" value="Unassembled WGS sequence"/>
</dbReference>
<protein>
    <submittedName>
        <fullName evidence="2">Uncharacterized protein</fullName>
    </submittedName>
</protein>
<dbReference type="EMBL" id="LJSK01000012">
    <property type="protein sequence ID" value="KPI89998.1"/>
    <property type="molecule type" value="Genomic_DNA"/>
</dbReference>
<accession>A0A0N1PF22</accession>
<feature type="compositionally biased region" description="Pro residues" evidence="1">
    <location>
        <begin position="877"/>
        <end position="888"/>
    </location>
</feature>
<comment type="caution">
    <text evidence="2">The sequence shown here is derived from an EMBL/GenBank/DDBJ whole genome shotgun (WGS) entry which is preliminary data.</text>
</comment>
<dbReference type="VEuPathDB" id="TriTrypDB:Lsey_0012_0170"/>
<reference evidence="2 3" key="1">
    <citation type="journal article" date="2015" name="PLoS Pathog.">
        <title>Leptomonas seymouri: Adaptations to the Dixenous Life Cycle Analyzed by Genome Sequencing, Transcriptome Profiling and Co-infection with Leishmania donovani.</title>
        <authorList>
            <person name="Kraeva N."/>
            <person name="Butenko A."/>
            <person name="Hlavacova J."/>
            <person name="Kostygov A."/>
            <person name="Myskova J."/>
            <person name="Grybchuk D."/>
            <person name="Lestinova T."/>
            <person name="Votypka J."/>
            <person name="Volf P."/>
            <person name="Opperdoes F."/>
            <person name="Flegontov P."/>
            <person name="Lukes J."/>
            <person name="Yurchenko V."/>
        </authorList>
    </citation>
    <scope>NUCLEOTIDE SEQUENCE [LARGE SCALE GENOMIC DNA]</scope>
    <source>
        <strain evidence="2 3">ATCC 30220</strain>
    </source>
</reference>
<dbReference type="InterPro" id="IPR016024">
    <property type="entry name" value="ARM-type_fold"/>
</dbReference>
<feature type="compositionally biased region" description="Basic residues" evidence="1">
    <location>
        <begin position="1363"/>
        <end position="1373"/>
    </location>
</feature>
<feature type="compositionally biased region" description="Basic and acidic residues" evidence="1">
    <location>
        <begin position="922"/>
        <end position="935"/>
    </location>
</feature>
<evidence type="ECO:0000313" key="2">
    <source>
        <dbReference type="EMBL" id="KPI89998.1"/>
    </source>
</evidence>
<sequence length="1429" mass="152314">MLRIAPKLLLWQPAKANGWVAAAAVAPAAGVQGWGDKNASPPITDFSRRAAHLKKRLRGKSQYAFAREEAQRFLDAEVPKAELSAWMDTGNNAVALSQLLQFFEIQPEASVASLQLNKLIRQAEDSSSEVSIRLNAALCLLSVRPDENYERVFQVVVQVLQQLQSVPPLMQDVSTLQGDEIAIKSVQRSLYAIWEPLAVCAKVLQRCGKRVPPTMNDELAKAVMAHLQATQPGNLHLLQHFFIRIYSWMVRAERPESNQMLYILVEHTGEFAKDKFATLTLACVRHNQLVPLPIELVERLTRAAFNYCTTCNARDSSSILGSLAKLLHSLTPNVNGVTMADVFRVQDYYSALLEDFSARILRFLSAGDILYCSNAEDVSAIVFAYELGGHMRYRRVFEAYGKYVQHCVQTFEPPQLALATGILRRAQLLTPQLAAKLSERIEVVLGELRLAELSHICATFAVLPAPKPTWWEEAKAVALRLHVPDASGVVRLNLAIAFPDEPSLVETVDYAQITSKQLVDVLPITLGSAQFEEPVVSTLCARLAAPGERFTSDDLRFVLSCGRPALLQAAQEHLRRVFAEPQWNTDTLFALPLVCDPHHPERNQQTFSAAKALAAAKAASIGPLQFVSLAELLLTTFGDSDAAIRQFVLVGGEDLVKSHRITAATVVRYLSAVRRYPSVVLSTEWLRSFTDCADSFPPFSKSDLEDLLISLRSLYEDVAKTPALQTLLSLLVEKSYAALTEPDEPTARITVLLVYLQSGMTLPLLTSQHPTLAKVTSNDANYSPQVRKALAMMPLPKCAPAEERRGRFVLKHLDKSLARSDAPHAALDLNLLDPFEMPAEDGAVAAAKPAQAPTQAPRQPQPEPPASATTPAAVVPSPNPYRPPPPSPAATATEAAAPEEKPVSYYAKFFSSSVGQMLTGRGTHDDTQRGAKDDGAGATAGAAAATSAEALQPRRTRLHPSVSATASPPSAVPVTTFTTAWGPSSTSAPMAGWAFAANPLQSPSLSSSSAAAAATTAEQQHNTAFSSLFGSAPPPPPSTTATATAAMAAAATPIPNPAIHSTPRSTGMGGNNVFFDPSNPPSQHRRPVISRKAVITRQGAAIPGSGKALHRPGPHTVAAAQQGNGAMATAEQDEIHCIYNDASRATVVPSGVGTPGGPQIVLDASAAPTAAATVNMRSGDANTSNRSAYNVSGMAHFMQKTGMTKITGYNMDSEAVNSSEETPATNPPAESRPALDWMDAARRVARVTRHPRSKTKSRTHNSLSAWLNTPSARLGATPEETEETEAEAPSKSARQTTVAAALHRQRSKKAKAAAAAAEKAAEKTAAESAEAETLAHGKRGGARGKAGKVAKASKATKTAAAAPKKRVPAKKAATKPATAKAASGGRAKKAASAPAARPAVKSAKKAVKAAAKKAAPAKKKSATGKGKKK</sequence>
<evidence type="ECO:0000313" key="3">
    <source>
        <dbReference type="Proteomes" id="UP000038009"/>
    </source>
</evidence>
<name>A0A0N1PF22_LEPSE</name>
<feature type="region of interest" description="Disordered" evidence="1">
    <location>
        <begin position="1215"/>
        <end position="1429"/>
    </location>
</feature>
<feature type="compositionally biased region" description="Low complexity" evidence="1">
    <location>
        <begin position="936"/>
        <end position="950"/>
    </location>
</feature>
<feature type="compositionally biased region" description="Low complexity" evidence="1">
    <location>
        <begin position="1374"/>
        <end position="1401"/>
    </location>
</feature>
<feature type="compositionally biased region" description="Low complexity" evidence="1">
    <location>
        <begin position="960"/>
        <end position="969"/>
    </location>
</feature>
<feature type="compositionally biased region" description="Polar residues" evidence="1">
    <location>
        <begin position="1215"/>
        <end position="1224"/>
    </location>
</feature>
<feature type="region of interest" description="Disordered" evidence="1">
    <location>
        <begin position="918"/>
        <end position="969"/>
    </location>
</feature>
<feature type="compositionally biased region" description="Basic residues" evidence="1">
    <location>
        <begin position="1243"/>
        <end position="1259"/>
    </location>
</feature>
<feature type="compositionally biased region" description="Polar residues" evidence="1">
    <location>
        <begin position="1260"/>
        <end position="1271"/>
    </location>
</feature>
<feature type="compositionally biased region" description="Basic residues" evidence="1">
    <location>
        <begin position="1402"/>
        <end position="1429"/>
    </location>
</feature>
<feature type="region of interest" description="Disordered" evidence="1">
    <location>
        <begin position="843"/>
        <end position="897"/>
    </location>
</feature>
<proteinExistence type="predicted"/>